<organism evidence="2 3">
    <name type="scientific">Toxocara canis</name>
    <name type="common">Canine roundworm</name>
    <dbReference type="NCBI Taxonomy" id="6265"/>
    <lineage>
        <taxon>Eukaryota</taxon>
        <taxon>Metazoa</taxon>
        <taxon>Ecdysozoa</taxon>
        <taxon>Nematoda</taxon>
        <taxon>Chromadorea</taxon>
        <taxon>Rhabditida</taxon>
        <taxon>Spirurina</taxon>
        <taxon>Ascaridomorpha</taxon>
        <taxon>Ascaridoidea</taxon>
        <taxon>Toxocaridae</taxon>
        <taxon>Toxocara</taxon>
    </lineage>
</organism>
<dbReference type="Proteomes" id="UP000031036">
    <property type="component" value="Unassembled WGS sequence"/>
</dbReference>
<evidence type="ECO:0000313" key="3">
    <source>
        <dbReference type="Proteomes" id="UP000031036"/>
    </source>
</evidence>
<comment type="caution">
    <text evidence="2">The sequence shown here is derived from an EMBL/GenBank/DDBJ whole genome shotgun (WGS) entry which is preliminary data.</text>
</comment>
<feature type="region of interest" description="Disordered" evidence="1">
    <location>
        <begin position="1"/>
        <end position="23"/>
    </location>
</feature>
<keyword evidence="3" id="KW-1185">Reference proteome</keyword>
<reference evidence="2 3" key="1">
    <citation type="submission" date="2014-11" db="EMBL/GenBank/DDBJ databases">
        <title>Genetic blueprint of the zoonotic pathogen Toxocara canis.</title>
        <authorList>
            <person name="Zhu X.-Q."/>
            <person name="Korhonen P.K."/>
            <person name="Cai H."/>
            <person name="Young N.D."/>
            <person name="Nejsum P."/>
            <person name="von Samson-Himmelstjerna G."/>
            <person name="Boag P.R."/>
            <person name="Tan P."/>
            <person name="Li Q."/>
            <person name="Min J."/>
            <person name="Yang Y."/>
            <person name="Wang X."/>
            <person name="Fang X."/>
            <person name="Hall R.S."/>
            <person name="Hofmann A."/>
            <person name="Sternberg P.W."/>
            <person name="Jex A.R."/>
            <person name="Gasser R.B."/>
        </authorList>
    </citation>
    <scope>NUCLEOTIDE SEQUENCE [LARGE SCALE GENOMIC DNA]</scope>
    <source>
        <strain evidence="2">PN_DK_2014</strain>
    </source>
</reference>
<name>A0A0B2V9S6_TOXCA</name>
<protein>
    <submittedName>
        <fullName evidence="2">Uncharacterized protein</fullName>
    </submittedName>
</protein>
<evidence type="ECO:0000256" key="1">
    <source>
        <dbReference type="SAM" id="MobiDB-lite"/>
    </source>
</evidence>
<accession>A0A0B2V9S6</accession>
<proteinExistence type="predicted"/>
<feature type="compositionally biased region" description="Polar residues" evidence="1">
    <location>
        <begin position="11"/>
        <end position="20"/>
    </location>
</feature>
<dbReference type="AlphaFoldDB" id="A0A0B2V9S6"/>
<dbReference type="EMBL" id="JPKZ01001757">
    <property type="protein sequence ID" value="KHN80221.1"/>
    <property type="molecule type" value="Genomic_DNA"/>
</dbReference>
<feature type="compositionally biased region" description="Basic and acidic residues" evidence="1">
    <location>
        <begin position="1"/>
        <end position="10"/>
    </location>
</feature>
<gene>
    <name evidence="2" type="ORF">Tcan_03262</name>
</gene>
<sequence length="100" mass="11472">MRTADAEDSTRSTISPSLKQTTDHKMFRPVSAHEEGSRNNVAFTNGDLLIRCDDLLKTKFCNQIWMIADRHLLVKFVVTRKLPSGVYEYTRTNMVNVLII</sequence>
<evidence type="ECO:0000313" key="2">
    <source>
        <dbReference type="EMBL" id="KHN80221.1"/>
    </source>
</evidence>